<dbReference type="HOGENOM" id="CLU_085305_4_0_5"/>
<dbReference type="GO" id="GO:0022857">
    <property type="term" value="F:transmembrane transporter activity"/>
    <property type="evidence" value="ECO:0007669"/>
    <property type="project" value="InterPro"/>
</dbReference>
<dbReference type="GO" id="GO:0005886">
    <property type="term" value="C:plasma membrane"/>
    <property type="evidence" value="ECO:0007669"/>
    <property type="project" value="UniProtKB-SubCell"/>
</dbReference>
<dbReference type="AlphaFoldDB" id="A3VB44"/>
<dbReference type="RefSeq" id="WP_008333349.1">
    <property type="nucleotide sequence ID" value="NZ_CH902578.1"/>
</dbReference>
<evidence type="ECO:0000256" key="6">
    <source>
        <dbReference type="ARBA" id="ARBA00023136"/>
    </source>
</evidence>
<organism evidence="9 10">
    <name type="scientific">Maritimibacter alkaliphilus HTCC2654</name>
    <dbReference type="NCBI Taxonomy" id="314271"/>
    <lineage>
        <taxon>Bacteria</taxon>
        <taxon>Pseudomonadati</taxon>
        <taxon>Pseudomonadota</taxon>
        <taxon>Alphaproteobacteria</taxon>
        <taxon>Rhodobacterales</taxon>
        <taxon>Roseobacteraceae</taxon>
        <taxon>Maritimibacter</taxon>
    </lineage>
</organism>
<reference evidence="9 10" key="1">
    <citation type="journal article" date="2010" name="J. Bacteriol.">
        <title>Genome sequences of Pelagibaca bermudensis HTCC2601T and Maritimibacter alkaliphilus HTCC2654T, the type strains of two marine Roseobacter genera.</title>
        <authorList>
            <person name="Thrash J.C."/>
            <person name="Cho J.C."/>
            <person name="Ferriera S."/>
            <person name="Johnson J."/>
            <person name="Vergin K.L."/>
            <person name="Giovannoni S.J."/>
        </authorList>
    </citation>
    <scope>NUCLEOTIDE SEQUENCE [LARGE SCALE GENOMIC DNA]</scope>
    <source>
        <strain evidence="9 10">HTCC2654</strain>
    </source>
</reference>
<feature type="transmembrane region" description="Helical" evidence="8">
    <location>
        <begin position="12"/>
        <end position="32"/>
    </location>
</feature>
<keyword evidence="3" id="KW-1003">Cell membrane</keyword>
<keyword evidence="10" id="KW-1185">Reference proteome</keyword>
<evidence type="ECO:0000313" key="10">
    <source>
        <dbReference type="Proteomes" id="UP000002931"/>
    </source>
</evidence>
<evidence type="ECO:0000256" key="2">
    <source>
        <dbReference type="ARBA" id="ARBA00005811"/>
    </source>
</evidence>
<dbReference type="STRING" id="314271.RB2654_15816"/>
<dbReference type="GO" id="GO:0015031">
    <property type="term" value="P:protein transport"/>
    <property type="evidence" value="ECO:0007669"/>
    <property type="project" value="UniProtKB-KW"/>
</dbReference>
<dbReference type="InterPro" id="IPR003400">
    <property type="entry name" value="ExbD"/>
</dbReference>
<keyword evidence="7" id="KW-0653">Protein transport</keyword>
<comment type="similarity">
    <text evidence="2 7">Belongs to the ExbD/TolR family.</text>
</comment>
<gene>
    <name evidence="9" type="ORF">RB2654_15816</name>
</gene>
<sequence length="124" mass="13134">MRIATHRQPRKPAENVIAMINVVFLLLVFFLISARIAPPLPVEVELPTAEGGELSGSPDTIVIGPDGTLHFAGVTGAEATARLADTDMLLTLRVDRGLDGAAFARALRDILAVSDAPLDLIVEP</sequence>
<dbReference type="Proteomes" id="UP000002931">
    <property type="component" value="Unassembled WGS sequence"/>
</dbReference>
<keyword evidence="7" id="KW-0813">Transport</keyword>
<dbReference type="OrthoDB" id="8479787at2"/>
<evidence type="ECO:0008006" key="11">
    <source>
        <dbReference type="Google" id="ProtNLM"/>
    </source>
</evidence>
<accession>A3VB44</accession>
<keyword evidence="4 7" id="KW-0812">Transmembrane</keyword>
<keyword evidence="5 8" id="KW-1133">Transmembrane helix</keyword>
<dbReference type="EMBL" id="AAMT01000002">
    <property type="protein sequence ID" value="EAQ14151.1"/>
    <property type="molecule type" value="Genomic_DNA"/>
</dbReference>
<evidence type="ECO:0000256" key="1">
    <source>
        <dbReference type="ARBA" id="ARBA00004162"/>
    </source>
</evidence>
<dbReference type="eggNOG" id="COG0848">
    <property type="taxonomic scope" value="Bacteria"/>
</dbReference>
<name>A3VB44_9RHOB</name>
<keyword evidence="6 8" id="KW-0472">Membrane</keyword>
<evidence type="ECO:0000256" key="3">
    <source>
        <dbReference type="ARBA" id="ARBA00022475"/>
    </source>
</evidence>
<protein>
    <recommendedName>
        <fullName evidence="11">Biopolymer transporter ExbD</fullName>
    </recommendedName>
</protein>
<evidence type="ECO:0000256" key="7">
    <source>
        <dbReference type="RuleBase" id="RU003879"/>
    </source>
</evidence>
<comment type="subcellular location">
    <subcellularLocation>
        <location evidence="1">Cell membrane</location>
        <topology evidence="1">Single-pass membrane protein</topology>
    </subcellularLocation>
    <subcellularLocation>
        <location evidence="7">Cell membrane</location>
        <topology evidence="7">Single-pass type II membrane protein</topology>
    </subcellularLocation>
</comment>
<evidence type="ECO:0000256" key="8">
    <source>
        <dbReference type="SAM" id="Phobius"/>
    </source>
</evidence>
<comment type="caution">
    <text evidence="9">The sequence shown here is derived from an EMBL/GenBank/DDBJ whole genome shotgun (WGS) entry which is preliminary data.</text>
</comment>
<dbReference type="Pfam" id="PF02472">
    <property type="entry name" value="ExbD"/>
    <property type="match status" value="1"/>
</dbReference>
<evidence type="ECO:0000256" key="5">
    <source>
        <dbReference type="ARBA" id="ARBA00022989"/>
    </source>
</evidence>
<proteinExistence type="inferred from homology"/>
<evidence type="ECO:0000256" key="4">
    <source>
        <dbReference type="ARBA" id="ARBA00022692"/>
    </source>
</evidence>
<evidence type="ECO:0000313" key="9">
    <source>
        <dbReference type="EMBL" id="EAQ14151.1"/>
    </source>
</evidence>